<dbReference type="GO" id="GO:0008757">
    <property type="term" value="F:S-adenosylmethionine-dependent methyltransferase activity"/>
    <property type="evidence" value="ECO:0007669"/>
    <property type="project" value="InterPro"/>
</dbReference>
<evidence type="ECO:0000313" key="2">
    <source>
        <dbReference type="EMBL" id="RPE08492.1"/>
    </source>
</evidence>
<protein>
    <submittedName>
        <fullName evidence="2">Class I SAM-dependent methyltransferase</fullName>
    </submittedName>
</protein>
<proteinExistence type="predicted"/>
<dbReference type="Pfam" id="PF08241">
    <property type="entry name" value="Methyltransf_11"/>
    <property type="match status" value="1"/>
</dbReference>
<keyword evidence="3" id="KW-1185">Reference proteome</keyword>
<dbReference type="Gene3D" id="3.40.50.150">
    <property type="entry name" value="Vaccinia Virus protein VP39"/>
    <property type="match status" value="1"/>
</dbReference>
<name>A0A3N4PIG0_9BACT</name>
<evidence type="ECO:0000259" key="1">
    <source>
        <dbReference type="Pfam" id="PF08241"/>
    </source>
</evidence>
<dbReference type="EMBL" id="RPDH01000002">
    <property type="protein sequence ID" value="RPE08492.1"/>
    <property type="molecule type" value="Genomic_DNA"/>
</dbReference>
<reference evidence="2 3" key="1">
    <citation type="submission" date="2018-11" db="EMBL/GenBank/DDBJ databases">
        <title>Chitinophaga lutea sp.nov., isolate from arsenic contaminated soil.</title>
        <authorList>
            <person name="Zong Y."/>
        </authorList>
    </citation>
    <scope>NUCLEOTIDE SEQUENCE [LARGE SCALE GENOMIC DNA]</scope>
    <source>
        <strain evidence="2 3">ZY74</strain>
    </source>
</reference>
<sequence>MEQTPDPQKIAAQLKCPSGDDGLLTAKKMNENNAGIIRETLQRLQPAKHAQVLEIGPGNASHLKQVLALAGGITYTGIDISETMIEQAHALNASLLKQASFRLGDGVTLPFEDGRFHNIFTVNTFYFWADPSQQLAEIKRVLRPGGRFILSMGSKRFMENLPFTAFEFRLYNEPEVEALIRAQGLTVEKTEFYFEPGPEGMQKEFMIFTITK</sequence>
<feature type="domain" description="Methyltransferase type 11" evidence="1">
    <location>
        <begin position="53"/>
        <end position="150"/>
    </location>
</feature>
<evidence type="ECO:0000313" key="3">
    <source>
        <dbReference type="Proteomes" id="UP000278351"/>
    </source>
</evidence>
<accession>A0A3N4PIG0</accession>
<dbReference type="Proteomes" id="UP000278351">
    <property type="component" value="Unassembled WGS sequence"/>
</dbReference>
<dbReference type="GO" id="GO:0032259">
    <property type="term" value="P:methylation"/>
    <property type="evidence" value="ECO:0007669"/>
    <property type="project" value="UniProtKB-KW"/>
</dbReference>
<dbReference type="SUPFAM" id="SSF53335">
    <property type="entry name" value="S-adenosyl-L-methionine-dependent methyltransferases"/>
    <property type="match status" value="1"/>
</dbReference>
<gene>
    <name evidence="2" type="ORF">EGT74_15720</name>
</gene>
<keyword evidence="2" id="KW-0489">Methyltransferase</keyword>
<dbReference type="PANTHER" id="PTHR43591">
    <property type="entry name" value="METHYLTRANSFERASE"/>
    <property type="match status" value="1"/>
</dbReference>
<organism evidence="2 3">
    <name type="scientific">Chitinophaga lutea</name>
    <dbReference type="NCBI Taxonomy" id="2488634"/>
    <lineage>
        <taxon>Bacteria</taxon>
        <taxon>Pseudomonadati</taxon>
        <taxon>Bacteroidota</taxon>
        <taxon>Chitinophagia</taxon>
        <taxon>Chitinophagales</taxon>
        <taxon>Chitinophagaceae</taxon>
        <taxon>Chitinophaga</taxon>
    </lineage>
</organism>
<dbReference type="CDD" id="cd02440">
    <property type="entry name" value="AdoMet_MTases"/>
    <property type="match status" value="1"/>
</dbReference>
<keyword evidence="2" id="KW-0808">Transferase</keyword>
<dbReference type="InterPro" id="IPR013216">
    <property type="entry name" value="Methyltransf_11"/>
</dbReference>
<comment type="caution">
    <text evidence="2">The sequence shown here is derived from an EMBL/GenBank/DDBJ whole genome shotgun (WGS) entry which is preliminary data.</text>
</comment>
<dbReference type="RefSeq" id="WP_123847494.1">
    <property type="nucleotide sequence ID" value="NZ_RPDH01000002.1"/>
</dbReference>
<dbReference type="InterPro" id="IPR029063">
    <property type="entry name" value="SAM-dependent_MTases_sf"/>
</dbReference>
<dbReference type="AlphaFoldDB" id="A0A3N4PIG0"/>
<dbReference type="OrthoDB" id="9770553at2"/>